<feature type="transmembrane region" description="Helical" evidence="5">
    <location>
        <begin position="263"/>
        <end position="283"/>
    </location>
</feature>
<dbReference type="AlphaFoldDB" id="A0A6N2KIW1"/>
<keyword evidence="3 5" id="KW-1133">Transmembrane helix</keyword>
<feature type="transmembrane region" description="Helical" evidence="5">
    <location>
        <begin position="131"/>
        <end position="151"/>
    </location>
</feature>
<evidence type="ECO:0000256" key="3">
    <source>
        <dbReference type="ARBA" id="ARBA00022989"/>
    </source>
</evidence>
<evidence type="ECO:0000313" key="6">
    <source>
        <dbReference type="EMBL" id="VFU24975.1"/>
    </source>
</evidence>
<evidence type="ECO:0000256" key="5">
    <source>
        <dbReference type="SAM" id="Phobius"/>
    </source>
</evidence>
<evidence type="ECO:0008006" key="7">
    <source>
        <dbReference type="Google" id="ProtNLM"/>
    </source>
</evidence>
<keyword evidence="2 5" id="KW-0812">Transmembrane</keyword>
<dbReference type="PANTHER" id="PTHR11040:SF217">
    <property type="entry name" value="ZINC TRANSPORTER 11"/>
    <property type="match status" value="1"/>
</dbReference>
<dbReference type="GO" id="GO:0005385">
    <property type="term" value="F:zinc ion transmembrane transporter activity"/>
    <property type="evidence" value="ECO:0007669"/>
    <property type="project" value="TreeGrafter"/>
</dbReference>
<evidence type="ECO:0000256" key="4">
    <source>
        <dbReference type="ARBA" id="ARBA00023136"/>
    </source>
</evidence>
<name>A0A6N2KIW1_SALVM</name>
<protein>
    <recommendedName>
        <fullName evidence="7">Zinc transporter</fullName>
    </recommendedName>
</protein>
<feature type="transmembrane region" description="Helical" evidence="5">
    <location>
        <begin position="539"/>
        <end position="557"/>
    </location>
</feature>
<gene>
    <name evidence="6" type="ORF">SVIM_LOCUS53319</name>
</gene>
<accession>A0A6N2KIW1</accession>
<feature type="transmembrane region" description="Helical" evidence="5">
    <location>
        <begin position="470"/>
        <end position="489"/>
    </location>
</feature>
<evidence type="ECO:0000256" key="2">
    <source>
        <dbReference type="ARBA" id="ARBA00022692"/>
    </source>
</evidence>
<dbReference type="Pfam" id="PF02535">
    <property type="entry name" value="Zip"/>
    <property type="match status" value="2"/>
</dbReference>
<reference evidence="6" key="1">
    <citation type="submission" date="2019-03" db="EMBL/GenBank/DDBJ databases">
        <authorList>
            <person name="Mank J."/>
            <person name="Almeida P."/>
        </authorList>
    </citation>
    <scope>NUCLEOTIDE SEQUENCE</scope>
    <source>
        <strain evidence="6">78183</strain>
    </source>
</reference>
<keyword evidence="4 5" id="KW-0472">Membrane</keyword>
<dbReference type="GO" id="GO:0016020">
    <property type="term" value="C:membrane"/>
    <property type="evidence" value="ECO:0007669"/>
    <property type="project" value="UniProtKB-SubCell"/>
</dbReference>
<sequence length="560" mass="59658">MLACAGYLLTMLADSIISHVYSKDVVSQVNGDDVELQGGVLQGKRSHGNISHSHFQMHNGTDGASAKPTLSTAGSLGDSILLIFALCFHSVFEGIAIGVAETEADAWRALWTITLHKIFAAIAMDRPFVSCVAYAFAFAISSPIGVAIGIIIDAATQGAVADWIFAISMGLACGVFIYVSIKHLSTKGYFPQKPVLVDTPFYKFWPYRWGDLGGRIEALSQAMFRSLIFLSLLLLTAGHSCPAGDAEGPAPGLNSKSLVSVKIGCLVLIFVGTFIGGLSPYFLNWNEGFLVLGTQFASGVFLGTALMHFLIEANDTFVCLGKKEYPLASMLACAGYLLTMLADSIISHVYSKYVGSQDNGDDVELQGVVLQGKRSHSSISQSHFQIHNGTDNAPGKSVLSAASSLGDSLMLVFALCFHSVFEGIAIGVEKTNSDAWKALWTISLHKIFAAIALGIAVLRMIPDRPFVSCVAYAFPFAISSPIGVAIGIIIDATARDSVADWISGISMGVACGVFIYVSIKHLSTKGYFPQKPVSVDTPFYKFLAVSLGIGVISVLMIRDA</sequence>
<feature type="transmembrane region" description="Helical" evidence="5">
    <location>
        <begin position="408"/>
        <end position="426"/>
    </location>
</feature>
<feature type="transmembrane region" description="Helical" evidence="5">
    <location>
        <begin position="289"/>
        <end position="311"/>
    </location>
</feature>
<evidence type="ECO:0000256" key="1">
    <source>
        <dbReference type="ARBA" id="ARBA00004141"/>
    </source>
</evidence>
<dbReference type="EMBL" id="CAADRP010000220">
    <property type="protein sequence ID" value="VFU24975.1"/>
    <property type="molecule type" value="Genomic_DNA"/>
</dbReference>
<dbReference type="InterPro" id="IPR003689">
    <property type="entry name" value="ZIP"/>
</dbReference>
<feature type="transmembrane region" description="Helical" evidence="5">
    <location>
        <begin position="163"/>
        <end position="181"/>
    </location>
</feature>
<comment type="subcellular location">
    <subcellularLocation>
        <location evidence="1">Membrane</location>
        <topology evidence="1">Multi-pass membrane protein</topology>
    </subcellularLocation>
</comment>
<feature type="transmembrane region" description="Helical" evidence="5">
    <location>
        <begin position="438"/>
        <end position="458"/>
    </location>
</feature>
<dbReference type="PANTHER" id="PTHR11040">
    <property type="entry name" value="ZINC/IRON TRANSPORTER"/>
    <property type="match status" value="1"/>
</dbReference>
<feature type="transmembrane region" description="Helical" evidence="5">
    <location>
        <begin position="501"/>
        <end position="519"/>
    </location>
</feature>
<proteinExistence type="predicted"/>
<organism evidence="6">
    <name type="scientific">Salix viminalis</name>
    <name type="common">Common osier</name>
    <name type="synonym">Basket willow</name>
    <dbReference type="NCBI Taxonomy" id="40686"/>
    <lineage>
        <taxon>Eukaryota</taxon>
        <taxon>Viridiplantae</taxon>
        <taxon>Streptophyta</taxon>
        <taxon>Embryophyta</taxon>
        <taxon>Tracheophyta</taxon>
        <taxon>Spermatophyta</taxon>
        <taxon>Magnoliopsida</taxon>
        <taxon>eudicotyledons</taxon>
        <taxon>Gunneridae</taxon>
        <taxon>Pentapetalae</taxon>
        <taxon>rosids</taxon>
        <taxon>fabids</taxon>
        <taxon>Malpighiales</taxon>
        <taxon>Salicaceae</taxon>
        <taxon>Saliceae</taxon>
        <taxon>Salix</taxon>
    </lineage>
</organism>
<feature type="transmembrane region" description="Helical" evidence="5">
    <location>
        <begin position="331"/>
        <end position="350"/>
    </location>
</feature>